<feature type="transmembrane region" description="Helical" evidence="3">
    <location>
        <begin position="7"/>
        <end position="28"/>
    </location>
</feature>
<evidence type="ECO:0000313" key="4">
    <source>
        <dbReference type="EMBL" id="KAG7375667.1"/>
    </source>
</evidence>
<keyword evidence="3" id="KW-0812">Transmembrane</keyword>
<comment type="caution">
    <text evidence="4">The sequence shown here is derived from an EMBL/GenBank/DDBJ whole genome shotgun (WGS) entry which is preliminary data.</text>
</comment>
<evidence type="ECO:0000256" key="1">
    <source>
        <dbReference type="ARBA" id="ARBA00022729"/>
    </source>
</evidence>
<dbReference type="OrthoDB" id="128120at2759"/>
<dbReference type="EMBL" id="JAGDFM010001005">
    <property type="protein sequence ID" value="KAG7375667.1"/>
    <property type="molecule type" value="Genomic_DNA"/>
</dbReference>
<evidence type="ECO:0000313" key="5">
    <source>
        <dbReference type="Proteomes" id="UP000694044"/>
    </source>
</evidence>
<dbReference type="GO" id="GO:0016787">
    <property type="term" value="F:hydrolase activity"/>
    <property type="evidence" value="ECO:0007669"/>
    <property type="project" value="UniProtKB-KW"/>
</dbReference>
<dbReference type="PANTHER" id="PTHR10161">
    <property type="entry name" value="TARTRATE-RESISTANT ACID PHOSPHATASE TYPE 5"/>
    <property type="match status" value="1"/>
</dbReference>
<protein>
    <recommendedName>
        <fullName evidence="6">Calcineurin-like phosphoesterase domain-containing protein</fullName>
    </recommendedName>
</protein>
<accession>A0A8T1V316</accession>
<dbReference type="AlphaFoldDB" id="A0A8T1V316"/>
<sequence length="138" mass="14221">MAIPRRALAIIGVVAILAIAGVIVSVVVSNVSSRSASTSDGKSASGSGQAAPNPPAATYLLVAFAVGDWGTTTTQSSCCSQSATVAPKIAISLGDNFYWNGINSADGRDSRFTSTFEDKYDGLNIKTLPWVNVLGNHD</sequence>
<proteinExistence type="predicted"/>
<keyword evidence="1" id="KW-0732">Signal</keyword>
<dbReference type="Proteomes" id="UP000694044">
    <property type="component" value="Unassembled WGS sequence"/>
</dbReference>
<keyword evidence="3" id="KW-1133">Transmembrane helix</keyword>
<dbReference type="InterPro" id="IPR051558">
    <property type="entry name" value="Metallophosphoesterase_PAP"/>
</dbReference>
<keyword evidence="2" id="KW-0378">Hydrolase</keyword>
<gene>
    <name evidence="4" type="ORF">PHYPSEUDO_000293</name>
</gene>
<evidence type="ECO:0000256" key="2">
    <source>
        <dbReference type="ARBA" id="ARBA00022801"/>
    </source>
</evidence>
<evidence type="ECO:0000256" key="3">
    <source>
        <dbReference type="SAM" id="Phobius"/>
    </source>
</evidence>
<organism evidence="4 5">
    <name type="scientific">Phytophthora pseudosyringae</name>
    <dbReference type="NCBI Taxonomy" id="221518"/>
    <lineage>
        <taxon>Eukaryota</taxon>
        <taxon>Sar</taxon>
        <taxon>Stramenopiles</taxon>
        <taxon>Oomycota</taxon>
        <taxon>Peronosporomycetes</taxon>
        <taxon>Peronosporales</taxon>
        <taxon>Peronosporaceae</taxon>
        <taxon>Phytophthora</taxon>
    </lineage>
</organism>
<keyword evidence="3" id="KW-0472">Membrane</keyword>
<keyword evidence="5" id="KW-1185">Reference proteome</keyword>
<evidence type="ECO:0008006" key="6">
    <source>
        <dbReference type="Google" id="ProtNLM"/>
    </source>
</evidence>
<dbReference type="PANTHER" id="PTHR10161:SF14">
    <property type="entry name" value="TARTRATE-RESISTANT ACID PHOSPHATASE TYPE 5"/>
    <property type="match status" value="1"/>
</dbReference>
<reference evidence="4" key="1">
    <citation type="submission" date="2021-02" db="EMBL/GenBank/DDBJ databases">
        <authorList>
            <person name="Palmer J.M."/>
        </authorList>
    </citation>
    <scope>NUCLEOTIDE SEQUENCE</scope>
    <source>
        <strain evidence="4">SCRP734</strain>
    </source>
</reference>
<name>A0A8T1V316_9STRA</name>